<dbReference type="PANTHER" id="PTHR33154">
    <property type="entry name" value="TRANSCRIPTIONAL REGULATOR, ARSR FAMILY"/>
    <property type="match status" value="1"/>
</dbReference>
<sequence length="94" mass="10510">MGFERTFKALSDPTRRRILELLRGGPLSAGELASSFGTTNATISHHLSVLKEAELVTDEKRGKYIYYELNTSVVEDIMAWAAGLVREVSHEKDQ</sequence>
<keyword evidence="6" id="KW-1185">Reference proteome</keyword>
<evidence type="ECO:0000256" key="3">
    <source>
        <dbReference type="ARBA" id="ARBA00023163"/>
    </source>
</evidence>
<evidence type="ECO:0000256" key="2">
    <source>
        <dbReference type="ARBA" id="ARBA00023125"/>
    </source>
</evidence>
<comment type="caution">
    <text evidence="5">The sequence shown here is derived from an EMBL/GenBank/DDBJ whole genome shotgun (WGS) entry which is preliminary data.</text>
</comment>
<dbReference type="InterPro" id="IPR001845">
    <property type="entry name" value="HTH_ArsR_DNA-bd_dom"/>
</dbReference>
<dbReference type="EMBL" id="JBBMFA010000043">
    <property type="protein sequence ID" value="MEQ2519222.1"/>
    <property type="molecule type" value="Genomic_DNA"/>
</dbReference>
<evidence type="ECO:0000259" key="4">
    <source>
        <dbReference type="PROSITE" id="PS50987"/>
    </source>
</evidence>
<feature type="domain" description="HTH arsR-type" evidence="4">
    <location>
        <begin position="1"/>
        <end position="89"/>
    </location>
</feature>
<proteinExistence type="predicted"/>
<dbReference type="InterPro" id="IPR036390">
    <property type="entry name" value="WH_DNA-bd_sf"/>
</dbReference>
<name>A0ABV1GBK6_9FIRM</name>
<evidence type="ECO:0000313" key="5">
    <source>
        <dbReference type="EMBL" id="MEQ2519222.1"/>
    </source>
</evidence>
<dbReference type="NCBIfam" id="NF033788">
    <property type="entry name" value="HTH_metalloreg"/>
    <property type="match status" value="1"/>
</dbReference>
<dbReference type="PANTHER" id="PTHR33154:SF33">
    <property type="entry name" value="TRANSCRIPTIONAL REPRESSOR SDPR"/>
    <property type="match status" value="1"/>
</dbReference>
<keyword evidence="3" id="KW-0804">Transcription</keyword>
<dbReference type="SMART" id="SM00418">
    <property type="entry name" value="HTH_ARSR"/>
    <property type="match status" value="1"/>
</dbReference>
<dbReference type="Proteomes" id="UP001477672">
    <property type="component" value="Unassembled WGS sequence"/>
</dbReference>
<reference evidence="5 6" key="1">
    <citation type="submission" date="2024-03" db="EMBL/GenBank/DDBJ databases">
        <title>Human intestinal bacterial collection.</title>
        <authorList>
            <person name="Pauvert C."/>
            <person name="Hitch T.C.A."/>
            <person name="Clavel T."/>
        </authorList>
    </citation>
    <scope>NUCLEOTIDE SEQUENCE [LARGE SCALE GENOMIC DNA]</scope>
    <source>
        <strain evidence="5 6">CLA-JM-H11</strain>
    </source>
</reference>
<dbReference type="InterPro" id="IPR051081">
    <property type="entry name" value="HTH_MetalResp_TranReg"/>
</dbReference>
<dbReference type="PRINTS" id="PR00778">
    <property type="entry name" value="HTHARSR"/>
</dbReference>
<evidence type="ECO:0000256" key="1">
    <source>
        <dbReference type="ARBA" id="ARBA00023015"/>
    </source>
</evidence>
<dbReference type="RefSeq" id="WP_349214546.1">
    <property type="nucleotide sequence ID" value="NZ_JBBMFA010000043.1"/>
</dbReference>
<evidence type="ECO:0000313" key="6">
    <source>
        <dbReference type="Proteomes" id="UP001477672"/>
    </source>
</evidence>
<keyword evidence="2" id="KW-0238">DNA-binding</keyword>
<dbReference type="SUPFAM" id="SSF46785">
    <property type="entry name" value="Winged helix' DNA-binding domain"/>
    <property type="match status" value="1"/>
</dbReference>
<dbReference type="InterPro" id="IPR011991">
    <property type="entry name" value="ArsR-like_HTH"/>
</dbReference>
<organism evidence="5 6">
    <name type="scientific">Ruthenibacterium intestinale</name>
    <dbReference type="NCBI Taxonomy" id="3133163"/>
    <lineage>
        <taxon>Bacteria</taxon>
        <taxon>Bacillati</taxon>
        <taxon>Bacillota</taxon>
        <taxon>Clostridia</taxon>
        <taxon>Eubacteriales</taxon>
        <taxon>Oscillospiraceae</taxon>
        <taxon>Ruthenibacterium</taxon>
    </lineage>
</organism>
<accession>A0ABV1GBK6</accession>
<dbReference type="Gene3D" id="1.10.10.10">
    <property type="entry name" value="Winged helix-like DNA-binding domain superfamily/Winged helix DNA-binding domain"/>
    <property type="match status" value="1"/>
</dbReference>
<dbReference type="InterPro" id="IPR047796">
    <property type="entry name" value="SdpR-like_repress"/>
</dbReference>
<protein>
    <submittedName>
        <fullName evidence="5">Autorepressor SdpR family transcription factor</fullName>
    </submittedName>
</protein>
<dbReference type="CDD" id="cd00090">
    <property type="entry name" value="HTH_ARSR"/>
    <property type="match status" value="1"/>
</dbReference>
<dbReference type="NCBIfam" id="NF033789">
    <property type="entry name" value="repress_SdpR"/>
    <property type="match status" value="1"/>
</dbReference>
<gene>
    <name evidence="5" type="ORF">WMO24_02035</name>
</gene>
<keyword evidence="1" id="KW-0805">Transcription regulation</keyword>
<dbReference type="InterPro" id="IPR036388">
    <property type="entry name" value="WH-like_DNA-bd_sf"/>
</dbReference>
<dbReference type="PROSITE" id="PS50987">
    <property type="entry name" value="HTH_ARSR_2"/>
    <property type="match status" value="1"/>
</dbReference>
<dbReference type="Pfam" id="PF12840">
    <property type="entry name" value="HTH_20"/>
    <property type="match status" value="1"/>
</dbReference>